<evidence type="ECO:0000256" key="8">
    <source>
        <dbReference type="ARBA" id="ARBA00024722"/>
    </source>
</evidence>
<name>A0A1G6T623_9BRAD</name>
<evidence type="ECO:0000256" key="5">
    <source>
        <dbReference type="ARBA" id="ARBA00022840"/>
    </source>
</evidence>
<dbReference type="InterPro" id="IPR050166">
    <property type="entry name" value="ABC_transporter_ATP-bind"/>
</dbReference>
<keyword evidence="7" id="KW-0472">Membrane</keyword>
<dbReference type="InterPro" id="IPR003593">
    <property type="entry name" value="AAA+_ATPase"/>
</dbReference>
<sequence>MVVQSAAEAITYPAVGAELDVEGVSHAFDIDGATLPVLDNVNLSIAPGEFVALLGPSGCGKSTLLRLVAGLEKPRSGSLREDEVRIAGPHPSRVVVFQDPTLFPWRTVWDNVALGLEAQGILKAQRHRVDDVIELVGLSSFRNAYPHQLSGGMAQRVALARALVNDPKILVLDEPLGKLDSLTRIAMQSELVALWQRKGFTTLLVTHDVEEALVLANRVIVLSDRPARIKADIAVARPYPRHRGDPYLAELRKQILGLLGLEATW</sequence>
<evidence type="ECO:0000256" key="2">
    <source>
        <dbReference type="ARBA" id="ARBA00022448"/>
    </source>
</evidence>
<feature type="domain" description="ABC transporter" evidence="9">
    <location>
        <begin position="19"/>
        <end position="249"/>
    </location>
</feature>
<proteinExistence type="inferred from homology"/>
<evidence type="ECO:0000259" key="9">
    <source>
        <dbReference type="PROSITE" id="PS50893"/>
    </source>
</evidence>
<dbReference type="PROSITE" id="PS50893">
    <property type="entry name" value="ABC_TRANSPORTER_2"/>
    <property type="match status" value="1"/>
</dbReference>
<organism evidence="10 11">
    <name type="scientific">Bradyrhizobium brasilense</name>
    <dbReference type="NCBI Taxonomy" id="1419277"/>
    <lineage>
        <taxon>Bacteria</taxon>
        <taxon>Pseudomonadati</taxon>
        <taxon>Pseudomonadota</taxon>
        <taxon>Alphaproteobacteria</taxon>
        <taxon>Hyphomicrobiales</taxon>
        <taxon>Nitrobacteraceae</taxon>
        <taxon>Bradyrhizobium</taxon>
    </lineage>
</organism>
<dbReference type="PROSITE" id="PS00211">
    <property type="entry name" value="ABC_TRANSPORTER_1"/>
    <property type="match status" value="1"/>
</dbReference>
<dbReference type="AlphaFoldDB" id="A0A1G6T623"/>
<evidence type="ECO:0000313" key="11">
    <source>
        <dbReference type="Proteomes" id="UP000199245"/>
    </source>
</evidence>
<dbReference type="Gene3D" id="3.40.50.300">
    <property type="entry name" value="P-loop containing nucleotide triphosphate hydrolases"/>
    <property type="match status" value="1"/>
</dbReference>
<evidence type="ECO:0000256" key="7">
    <source>
        <dbReference type="ARBA" id="ARBA00023136"/>
    </source>
</evidence>
<evidence type="ECO:0000256" key="6">
    <source>
        <dbReference type="ARBA" id="ARBA00022967"/>
    </source>
</evidence>
<evidence type="ECO:0000256" key="3">
    <source>
        <dbReference type="ARBA" id="ARBA00022475"/>
    </source>
</evidence>
<dbReference type="InterPro" id="IPR027417">
    <property type="entry name" value="P-loop_NTPase"/>
</dbReference>
<keyword evidence="5 10" id="KW-0067">ATP-binding</keyword>
<dbReference type="Pfam" id="PF00005">
    <property type="entry name" value="ABC_tran"/>
    <property type="match status" value="1"/>
</dbReference>
<dbReference type="SMART" id="SM00382">
    <property type="entry name" value="AAA"/>
    <property type="match status" value="1"/>
</dbReference>
<evidence type="ECO:0000256" key="1">
    <source>
        <dbReference type="ARBA" id="ARBA00005417"/>
    </source>
</evidence>
<gene>
    <name evidence="10" type="ORF">SAMN05216337_100949</name>
</gene>
<keyword evidence="3" id="KW-1003">Cell membrane</keyword>
<keyword evidence="6" id="KW-1278">Translocase</keyword>
<accession>A0A1G6T623</accession>
<dbReference type="InterPro" id="IPR003439">
    <property type="entry name" value="ABC_transporter-like_ATP-bd"/>
</dbReference>
<evidence type="ECO:0000256" key="4">
    <source>
        <dbReference type="ARBA" id="ARBA00022741"/>
    </source>
</evidence>
<protein>
    <submittedName>
        <fullName evidence="10">NitT/TauT family transport system ATP-binding protein</fullName>
    </submittedName>
</protein>
<dbReference type="PANTHER" id="PTHR42788">
    <property type="entry name" value="TAURINE IMPORT ATP-BINDING PROTEIN-RELATED"/>
    <property type="match status" value="1"/>
</dbReference>
<comment type="function">
    <text evidence="8">Involved in beta-(1--&gt;2)glucan export. Transmembrane domains (TMD) form a pore in the inner membrane and the ATP-binding domain (NBD) is responsible for energy generation.</text>
</comment>
<dbReference type="GO" id="GO:0016887">
    <property type="term" value="F:ATP hydrolysis activity"/>
    <property type="evidence" value="ECO:0007669"/>
    <property type="project" value="InterPro"/>
</dbReference>
<dbReference type="InterPro" id="IPR017871">
    <property type="entry name" value="ABC_transporter-like_CS"/>
</dbReference>
<dbReference type="RefSeq" id="WP_092082534.1">
    <property type="nucleotide sequence ID" value="NZ_FMZW01000009.1"/>
</dbReference>
<evidence type="ECO:0000313" key="10">
    <source>
        <dbReference type="EMBL" id="SDD24602.1"/>
    </source>
</evidence>
<keyword evidence="2" id="KW-0813">Transport</keyword>
<dbReference type="PANTHER" id="PTHR42788:SF17">
    <property type="entry name" value="ALIPHATIC SULFONATES IMPORT ATP-BINDING PROTEIN SSUB"/>
    <property type="match status" value="1"/>
</dbReference>
<keyword evidence="4" id="KW-0547">Nucleotide-binding</keyword>
<comment type="similarity">
    <text evidence="1">Belongs to the ABC transporter superfamily.</text>
</comment>
<dbReference type="EMBL" id="FMZW01000009">
    <property type="protein sequence ID" value="SDD24602.1"/>
    <property type="molecule type" value="Genomic_DNA"/>
</dbReference>
<reference evidence="10 11" key="1">
    <citation type="submission" date="2016-10" db="EMBL/GenBank/DDBJ databases">
        <authorList>
            <person name="de Groot N.N."/>
        </authorList>
    </citation>
    <scope>NUCLEOTIDE SEQUENCE [LARGE SCALE GENOMIC DNA]</scope>
    <source>
        <strain evidence="10 11">R5</strain>
    </source>
</reference>
<dbReference type="CDD" id="cd03293">
    <property type="entry name" value="ABC_NrtD_SsuB_transporters"/>
    <property type="match status" value="1"/>
</dbReference>
<dbReference type="GO" id="GO:0005524">
    <property type="term" value="F:ATP binding"/>
    <property type="evidence" value="ECO:0007669"/>
    <property type="project" value="UniProtKB-KW"/>
</dbReference>
<dbReference type="Proteomes" id="UP000199245">
    <property type="component" value="Unassembled WGS sequence"/>
</dbReference>
<dbReference type="SUPFAM" id="SSF52540">
    <property type="entry name" value="P-loop containing nucleoside triphosphate hydrolases"/>
    <property type="match status" value="1"/>
</dbReference>